<evidence type="ECO:0008006" key="4">
    <source>
        <dbReference type="Google" id="ProtNLM"/>
    </source>
</evidence>
<keyword evidence="1" id="KW-0812">Transmembrane</keyword>
<dbReference type="STRING" id="227598.APY94_07975"/>
<dbReference type="OrthoDB" id="98054at2157"/>
<dbReference type="RefSeq" id="WP_058939132.1">
    <property type="nucleotide sequence ID" value="NZ_LLYW01000028.1"/>
</dbReference>
<organism evidence="2 3">
    <name type="scientific">Thermococcus celericrescens</name>
    <dbReference type="NCBI Taxonomy" id="227598"/>
    <lineage>
        <taxon>Archaea</taxon>
        <taxon>Methanobacteriati</taxon>
        <taxon>Methanobacteriota</taxon>
        <taxon>Thermococci</taxon>
        <taxon>Thermococcales</taxon>
        <taxon>Thermococcaceae</taxon>
        <taxon>Thermococcus</taxon>
    </lineage>
</organism>
<sequence length="221" mass="24259">MDREKVLAAVVIVAILGLALNYYTQHYQGGEIYEAANHAFGLLTKGFNVTIIVETVEGETVTGTLLSVQGSTINIISDGKVLSVGGPSATKEDLRARLIKVDYRGKVYVYELPPRLGEMSGIIDNITVDAYSERFSGIIYIEGEISPIQLGMLKYRADYLSYGSVTINQVSGNGAVISTNMVPIEFLKEFLGDYRVYLYGTLCVNSEERNLPLKILEVRTG</sequence>
<evidence type="ECO:0000313" key="2">
    <source>
        <dbReference type="EMBL" id="KUH32884.1"/>
    </source>
</evidence>
<keyword evidence="1" id="KW-0472">Membrane</keyword>
<keyword evidence="1" id="KW-1133">Transmembrane helix</keyword>
<proteinExistence type="predicted"/>
<dbReference type="Proteomes" id="UP000053462">
    <property type="component" value="Unassembled WGS sequence"/>
</dbReference>
<evidence type="ECO:0000313" key="3">
    <source>
        <dbReference type="Proteomes" id="UP000053462"/>
    </source>
</evidence>
<dbReference type="EMBL" id="LLYW01000028">
    <property type="protein sequence ID" value="KUH32884.1"/>
    <property type="molecule type" value="Genomic_DNA"/>
</dbReference>
<protein>
    <recommendedName>
        <fullName evidence="4">Transcription regulator TrmB C-terminal domain-containing protein</fullName>
    </recommendedName>
</protein>
<name>A0A117IT57_9EURY</name>
<evidence type="ECO:0000256" key="1">
    <source>
        <dbReference type="SAM" id="Phobius"/>
    </source>
</evidence>
<reference evidence="2 3" key="1">
    <citation type="submission" date="2015-10" db="EMBL/GenBank/DDBJ databases">
        <title>Draft genome sequence of Thermococcus celericrescens strain DSM 17994.</title>
        <authorList>
            <person name="Hong S.-J."/>
            <person name="Park C.-E."/>
            <person name="Shin J.-H."/>
        </authorList>
    </citation>
    <scope>NUCLEOTIDE SEQUENCE [LARGE SCALE GENOMIC DNA]</scope>
    <source>
        <strain evidence="2 3">DSM 17994</strain>
    </source>
</reference>
<accession>A0A117IT57</accession>
<comment type="caution">
    <text evidence="2">The sequence shown here is derived from an EMBL/GenBank/DDBJ whole genome shotgun (WGS) entry which is preliminary data.</text>
</comment>
<keyword evidence="3" id="KW-1185">Reference proteome</keyword>
<feature type="transmembrane region" description="Helical" evidence="1">
    <location>
        <begin position="6"/>
        <end position="23"/>
    </location>
</feature>
<gene>
    <name evidence="2" type="ORF">APY94_07975</name>
</gene>
<dbReference type="AlphaFoldDB" id="A0A117IT57"/>